<dbReference type="GO" id="GO:0003964">
    <property type="term" value="F:RNA-directed DNA polymerase activity"/>
    <property type="evidence" value="ECO:0007669"/>
    <property type="project" value="UniProtKB-KW"/>
</dbReference>
<dbReference type="Pfam" id="PF00078">
    <property type="entry name" value="RVT_1"/>
    <property type="match status" value="1"/>
</dbReference>
<feature type="compositionally biased region" description="Acidic residues" evidence="8">
    <location>
        <begin position="999"/>
        <end position="1012"/>
    </location>
</feature>
<dbReference type="Gene3D" id="3.10.10.10">
    <property type="entry name" value="HIV Type 1 Reverse Transcriptase, subunit A, domain 1"/>
    <property type="match status" value="1"/>
</dbReference>
<keyword evidence="2" id="KW-0808">Transferase</keyword>
<feature type="domain" description="Reverse transcriptase" evidence="9">
    <location>
        <begin position="237"/>
        <end position="415"/>
    </location>
</feature>
<dbReference type="SUPFAM" id="SSF56672">
    <property type="entry name" value="DNA/RNA polymerases"/>
    <property type="match status" value="1"/>
</dbReference>
<dbReference type="PANTHER" id="PTHR37984">
    <property type="entry name" value="PROTEIN CBG26694"/>
    <property type="match status" value="1"/>
</dbReference>
<protein>
    <recommendedName>
        <fullName evidence="13">Reverse transcriptase</fullName>
    </recommendedName>
</protein>
<gene>
    <name evidence="11" type="ORF">MEDL_43766</name>
</gene>
<reference evidence="11" key="1">
    <citation type="submission" date="2021-03" db="EMBL/GenBank/DDBJ databases">
        <authorList>
            <person name="Bekaert M."/>
        </authorList>
    </citation>
    <scope>NUCLEOTIDE SEQUENCE</scope>
</reference>
<evidence type="ECO:0000256" key="8">
    <source>
        <dbReference type="SAM" id="MobiDB-lite"/>
    </source>
</evidence>
<dbReference type="GO" id="GO:0015074">
    <property type="term" value="P:DNA integration"/>
    <property type="evidence" value="ECO:0007669"/>
    <property type="project" value="InterPro"/>
</dbReference>
<keyword evidence="3" id="KW-0548">Nucleotidyltransferase</keyword>
<dbReference type="InterPro" id="IPR036397">
    <property type="entry name" value="RNaseH_sf"/>
</dbReference>
<evidence type="ECO:0000259" key="9">
    <source>
        <dbReference type="PROSITE" id="PS50878"/>
    </source>
</evidence>
<evidence type="ECO:0000256" key="2">
    <source>
        <dbReference type="ARBA" id="ARBA00022679"/>
    </source>
</evidence>
<keyword evidence="7" id="KW-0695">RNA-directed DNA polymerase</keyword>
<evidence type="ECO:0008006" key="13">
    <source>
        <dbReference type="Google" id="ProtNLM"/>
    </source>
</evidence>
<dbReference type="Proteomes" id="UP000683360">
    <property type="component" value="Unassembled WGS sequence"/>
</dbReference>
<dbReference type="PROSITE" id="PS50878">
    <property type="entry name" value="RT_POL"/>
    <property type="match status" value="1"/>
</dbReference>
<dbReference type="Gene3D" id="3.30.70.270">
    <property type="match status" value="2"/>
</dbReference>
<evidence type="ECO:0000256" key="5">
    <source>
        <dbReference type="ARBA" id="ARBA00022759"/>
    </source>
</evidence>
<keyword evidence="5" id="KW-0255">Endonuclease</keyword>
<name>A0A8S3TBT5_MYTED</name>
<evidence type="ECO:0000256" key="7">
    <source>
        <dbReference type="ARBA" id="ARBA00022918"/>
    </source>
</evidence>
<dbReference type="PANTHER" id="PTHR37984:SF5">
    <property type="entry name" value="PROTEIN NYNRIN-LIKE"/>
    <property type="match status" value="1"/>
</dbReference>
<dbReference type="Gene3D" id="2.30.30.850">
    <property type="match status" value="1"/>
</dbReference>
<comment type="caution">
    <text evidence="11">The sequence shown here is derived from an EMBL/GenBank/DDBJ whole genome shotgun (WGS) entry which is preliminary data.</text>
</comment>
<dbReference type="GO" id="GO:0008233">
    <property type="term" value="F:peptidase activity"/>
    <property type="evidence" value="ECO:0007669"/>
    <property type="project" value="UniProtKB-KW"/>
</dbReference>
<dbReference type="InterPro" id="IPR000477">
    <property type="entry name" value="RT_dom"/>
</dbReference>
<dbReference type="AlphaFoldDB" id="A0A8S3TBT5"/>
<feature type="domain" description="Integrase catalytic" evidence="10">
    <location>
        <begin position="738"/>
        <end position="883"/>
    </location>
</feature>
<dbReference type="InterPro" id="IPR050951">
    <property type="entry name" value="Retrovirus_Pol_polyprotein"/>
</dbReference>
<dbReference type="Pfam" id="PF17917">
    <property type="entry name" value="RT_RNaseH"/>
    <property type="match status" value="1"/>
</dbReference>
<dbReference type="GO" id="GO:0003676">
    <property type="term" value="F:nucleic acid binding"/>
    <property type="evidence" value="ECO:0007669"/>
    <property type="project" value="InterPro"/>
</dbReference>
<proteinExistence type="predicted"/>
<dbReference type="CDD" id="cd01647">
    <property type="entry name" value="RT_LTR"/>
    <property type="match status" value="1"/>
</dbReference>
<dbReference type="EMBL" id="CAJPWZ010002126">
    <property type="protein sequence ID" value="CAG2230955.1"/>
    <property type="molecule type" value="Genomic_DNA"/>
</dbReference>
<keyword evidence="1" id="KW-0645">Protease</keyword>
<dbReference type="InterPro" id="IPR043502">
    <property type="entry name" value="DNA/RNA_pol_sf"/>
</dbReference>
<evidence type="ECO:0000313" key="12">
    <source>
        <dbReference type="Proteomes" id="UP000683360"/>
    </source>
</evidence>
<dbReference type="InterPro" id="IPR043128">
    <property type="entry name" value="Rev_trsase/Diguanyl_cyclase"/>
</dbReference>
<dbReference type="SUPFAM" id="SSF53098">
    <property type="entry name" value="Ribonuclease H-like"/>
    <property type="match status" value="1"/>
</dbReference>
<evidence type="ECO:0000313" key="11">
    <source>
        <dbReference type="EMBL" id="CAG2230955.1"/>
    </source>
</evidence>
<evidence type="ECO:0000256" key="4">
    <source>
        <dbReference type="ARBA" id="ARBA00022722"/>
    </source>
</evidence>
<dbReference type="InterPro" id="IPR041373">
    <property type="entry name" value="RT_RNaseH"/>
</dbReference>
<evidence type="ECO:0000259" key="10">
    <source>
        <dbReference type="PROSITE" id="PS50994"/>
    </source>
</evidence>
<dbReference type="GO" id="GO:0004519">
    <property type="term" value="F:endonuclease activity"/>
    <property type="evidence" value="ECO:0007669"/>
    <property type="project" value="UniProtKB-KW"/>
</dbReference>
<dbReference type="InterPro" id="IPR012337">
    <property type="entry name" value="RNaseH-like_sf"/>
</dbReference>
<dbReference type="InterPro" id="IPR001584">
    <property type="entry name" value="Integrase_cat-core"/>
</dbReference>
<sequence length="1140" mass="131598">MTHLFYVVSDMNRNIILGRDWLVKNGVRLYFDLGMLRVGDVYANLEEDIHISSILRLSKETVFKPQTSNICFVKIKKNFQLSESKLYETSAVTEGSFCEEPGLLIGNSVVKINQLNRIPIHVVNSTNKTFKFKRGTAVGRINTVLEENLVSLNEIKNKEIQLENDCEIDAPLEYKSIIEKLISKNKDIFAAKDSELGHTDTVKMEIETGNHPPIKLKPYRTPLHKRQIVDKAIDEMLDAGIIRRSKSSWSAPIVVVKKKDDTHRFCTDFRQINKITKSLSYPLPLIDDILAQLGNAKYISSCDLKSGFWQVLMDEKDREKTAFACHRGLFEYNVMPFGLQNSPAVFSQLMEIVLENLPFAIAYIDDVLIYSETLEDHLSHIQQVFDRLRKHGLKLKLKKCQFLLRKETNYLGFQITGNGIKPETDKVDTIRSLPPPVSVKEVRSFIGMLSYYRRFIPNFSKISVPLVDLTKKYAKFRWSDECQTAFEFLKESLSVIPLLAYPDLSKPYTLYTDASDESIGACLTQPCDESEEVLYGVKNEKPIYFLSHKLSDTQKRWSTIEKEAYSIHYALQKLDHYLHNANFTIKTDHKPLQYLLSSNFSNRKIQLWALCISSYNCKIEWLSGAENTIADYLSRRPKNKMDDPQTLEEINENDNIEMDISNKAYEISTLNSNEFNPKEFSSCQHNDDDNFQVEDLKIKGYDIKYEQSLDKELSSIAIQLQNGKATKSVEMVSYPECFPVPVKGAANIVQLLLDEIIPRHSCPLTLLSDNENCNNMVRETLKEMKINHVTTSFYSPGSNGKVERLHRFMHDILAKKIKDDPSTWDVYLNQTLAAIRCSKNESTKFSPFYLLYNRDPVLPVDNLLKPRRKYAGESPHQILLEQQHKSFVTVHRNLKKAKSKQKEYADKNRQEINFKVGDAVYFKNHLRKSKLDSKWKPFYRIIEQRSPVSFIVKNQLTGSTTKVHAQHLKPAPVETWDIPKSNENKKLRKSRFVVPPESSESEMEVDPQENETVENRTSFRNRLIRKNKHERDTSSDEDEIPLMELKKRINIRNKSLNNKEVFSSETDEEDEIPLSKLKRTLKSDARDESDVTDKYSDSENMSVNSVNVKSVCKQSENNDQQIIDIFSDISQCLKSILVKK</sequence>
<dbReference type="Gene3D" id="3.30.420.10">
    <property type="entry name" value="Ribonuclease H-like superfamily/Ribonuclease H"/>
    <property type="match status" value="1"/>
</dbReference>
<dbReference type="PROSITE" id="PS50994">
    <property type="entry name" value="INTEGRASE"/>
    <property type="match status" value="1"/>
</dbReference>
<evidence type="ECO:0000256" key="3">
    <source>
        <dbReference type="ARBA" id="ARBA00022695"/>
    </source>
</evidence>
<dbReference type="FunFam" id="3.10.10.10:FF:000007">
    <property type="entry name" value="Retrovirus-related Pol polyprotein from transposon 17.6-like Protein"/>
    <property type="match status" value="1"/>
</dbReference>
<dbReference type="CDD" id="cd09274">
    <property type="entry name" value="RNase_HI_RT_Ty3"/>
    <property type="match status" value="1"/>
</dbReference>
<evidence type="ECO:0000256" key="6">
    <source>
        <dbReference type="ARBA" id="ARBA00022801"/>
    </source>
</evidence>
<organism evidence="11 12">
    <name type="scientific">Mytilus edulis</name>
    <name type="common">Blue mussel</name>
    <dbReference type="NCBI Taxonomy" id="6550"/>
    <lineage>
        <taxon>Eukaryota</taxon>
        <taxon>Metazoa</taxon>
        <taxon>Spiralia</taxon>
        <taxon>Lophotrochozoa</taxon>
        <taxon>Mollusca</taxon>
        <taxon>Bivalvia</taxon>
        <taxon>Autobranchia</taxon>
        <taxon>Pteriomorphia</taxon>
        <taxon>Mytilida</taxon>
        <taxon>Mytiloidea</taxon>
        <taxon>Mytilidae</taxon>
        <taxon>Mytilinae</taxon>
        <taxon>Mytilus</taxon>
    </lineage>
</organism>
<feature type="region of interest" description="Disordered" evidence="8">
    <location>
        <begin position="987"/>
        <end position="1015"/>
    </location>
</feature>
<dbReference type="FunFam" id="3.30.70.270:FF:000026">
    <property type="entry name" value="Transposon Ty3-G Gag-Pol polyprotein"/>
    <property type="match status" value="1"/>
</dbReference>
<keyword evidence="12" id="KW-1185">Reference proteome</keyword>
<dbReference type="OrthoDB" id="6147697at2759"/>
<evidence type="ECO:0000256" key="1">
    <source>
        <dbReference type="ARBA" id="ARBA00022670"/>
    </source>
</evidence>
<keyword evidence="4" id="KW-0540">Nuclease</keyword>
<dbReference type="GO" id="GO:0006508">
    <property type="term" value="P:proteolysis"/>
    <property type="evidence" value="ECO:0007669"/>
    <property type="project" value="UniProtKB-KW"/>
</dbReference>
<keyword evidence="6" id="KW-0378">Hydrolase</keyword>
<accession>A0A8S3TBT5</accession>